<dbReference type="EMBL" id="ACXX02000009">
    <property type="protein sequence ID" value="EGD47084.1"/>
    <property type="molecule type" value="Genomic_DNA"/>
</dbReference>
<protein>
    <submittedName>
        <fullName evidence="2">Beta-lactamase domain protein</fullName>
    </submittedName>
</protein>
<evidence type="ECO:0000313" key="3">
    <source>
        <dbReference type="Proteomes" id="UP000003860"/>
    </source>
</evidence>
<dbReference type="InterPro" id="IPR036866">
    <property type="entry name" value="RibonucZ/Hydroxyglut_hydro"/>
</dbReference>
<sequence>MKIKVVGSSSSGNCYILQSPTGKLIFDCGMPWKDTLKALNFDLSNVVGCLVTHCHKDHSKAILDVLNNGITVLTDKNTASITGTQYSLIGVEHNSQHVMGDFLVIPFNIEHDVPSLGYIIKYIPTGETILFATDTYMIRYNFKGLNYILLETNYCKDTLDKNVADGFIDVSMKKRLLKSHFSLENVKIFLDRTDLSKVQKIVLLHLSDRNSDSDRILREVSKYADTVIAEPGMEIILGCEW</sequence>
<reference evidence="2" key="1">
    <citation type="submission" date="2009-07" db="EMBL/GenBank/DDBJ databases">
        <authorList>
            <consortium name="US DOE Joint Genome Institute (JGI-PGF)"/>
            <person name="Lucas S."/>
            <person name="Copeland A."/>
            <person name="Lapidus A."/>
            <person name="Glavina del Rio T."/>
            <person name="Tice H."/>
            <person name="Bruce D."/>
            <person name="Goodwin L."/>
            <person name="Pitluck S."/>
            <person name="Larimer F."/>
            <person name="Land M.L."/>
            <person name="Mouttaki H."/>
            <person name="He Z."/>
            <person name="Zhou J."/>
            <person name="Hemme C.L."/>
        </authorList>
    </citation>
    <scope>NUCLEOTIDE SEQUENCE</scope>
    <source>
        <strain evidence="2">DSM 2782</strain>
    </source>
</reference>
<comment type="caution">
    <text evidence="2">The sequence shown here is derived from an EMBL/GenBank/DDBJ whole genome shotgun (WGS) entry which is preliminary data.</text>
</comment>
<dbReference type="OrthoDB" id="1846420at2"/>
<dbReference type="AlphaFoldDB" id="F1TEB8"/>
<organism evidence="2 3">
    <name type="scientific">Ruminiclostridium papyrosolvens DSM 2782</name>
    <dbReference type="NCBI Taxonomy" id="588581"/>
    <lineage>
        <taxon>Bacteria</taxon>
        <taxon>Bacillati</taxon>
        <taxon>Bacillota</taxon>
        <taxon>Clostridia</taxon>
        <taxon>Eubacteriales</taxon>
        <taxon>Oscillospiraceae</taxon>
        <taxon>Ruminiclostridium</taxon>
    </lineage>
</organism>
<dbReference type="SUPFAM" id="SSF56281">
    <property type="entry name" value="Metallo-hydrolase/oxidoreductase"/>
    <property type="match status" value="1"/>
</dbReference>
<dbReference type="eggNOG" id="COG1235">
    <property type="taxonomic scope" value="Bacteria"/>
</dbReference>
<dbReference type="Gene3D" id="3.60.15.10">
    <property type="entry name" value="Ribonuclease Z/Hydroxyacylglutathione hydrolase-like"/>
    <property type="match status" value="1"/>
</dbReference>
<evidence type="ECO:0000259" key="1">
    <source>
        <dbReference type="Pfam" id="PF00753"/>
    </source>
</evidence>
<dbReference type="Proteomes" id="UP000003860">
    <property type="component" value="Unassembled WGS sequence"/>
</dbReference>
<reference evidence="2" key="2">
    <citation type="submission" date="2011-01" db="EMBL/GenBank/DDBJ databases">
        <title>The Non-contiguous Finished genome of Clostridium papyrosolvens.</title>
        <authorList>
            <person name="Lucas S."/>
            <person name="Copeland A."/>
            <person name="Lapidus A."/>
            <person name="Cheng J.-F."/>
            <person name="Goodwin L."/>
            <person name="Pitluck S."/>
            <person name="Misra M."/>
            <person name="Chertkov O."/>
            <person name="Detter J.C."/>
            <person name="Han C."/>
            <person name="Tapia R."/>
            <person name="Land M."/>
            <person name="Hauser L."/>
            <person name="Kyrpides N."/>
            <person name="Ivanova N."/>
            <person name="Pagani I."/>
            <person name="Mouttaki H."/>
            <person name="He Z."/>
            <person name="Zhou J."/>
            <person name="Hemme C.L."/>
            <person name="Woyke T."/>
        </authorList>
    </citation>
    <scope>NUCLEOTIDE SEQUENCE [LARGE SCALE GENOMIC DNA]</scope>
    <source>
        <strain evidence="2">DSM 2782</strain>
    </source>
</reference>
<dbReference type="Pfam" id="PF00753">
    <property type="entry name" value="Lactamase_B"/>
    <property type="match status" value="1"/>
</dbReference>
<dbReference type="InterPro" id="IPR001279">
    <property type="entry name" value="Metallo-B-lactamas"/>
</dbReference>
<dbReference type="PANTHER" id="PTHR47619">
    <property type="entry name" value="METALLO-HYDROLASE YYCJ-RELATED"/>
    <property type="match status" value="1"/>
</dbReference>
<name>F1TEB8_9FIRM</name>
<accession>F1TEB8</accession>
<gene>
    <name evidence="2" type="ORF">Cpap_1476</name>
</gene>
<dbReference type="STRING" id="588581.Cpap_1476"/>
<dbReference type="RefSeq" id="WP_004620080.1">
    <property type="nucleotide sequence ID" value="NZ_ACXX02000009.1"/>
</dbReference>
<evidence type="ECO:0000313" key="2">
    <source>
        <dbReference type="EMBL" id="EGD47084.1"/>
    </source>
</evidence>
<proteinExistence type="predicted"/>
<feature type="domain" description="Metallo-beta-lactamase" evidence="1">
    <location>
        <begin position="11"/>
        <end position="67"/>
    </location>
</feature>
<dbReference type="InterPro" id="IPR052533">
    <property type="entry name" value="WalJ/YycJ-like"/>
</dbReference>
<dbReference type="PANTHER" id="PTHR47619:SF1">
    <property type="entry name" value="EXODEOXYRIBONUCLEASE WALJ"/>
    <property type="match status" value="1"/>
</dbReference>
<keyword evidence="3" id="KW-1185">Reference proteome</keyword>